<dbReference type="RefSeq" id="WP_031578621.1">
    <property type="nucleotide sequence ID" value="NZ_FOXF01000012.1"/>
</dbReference>
<dbReference type="CDD" id="cd00009">
    <property type="entry name" value="AAA"/>
    <property type="match status" value="1"/>
</dbReference>
<dbReference type="PIRSF" id="PIRSF002849">
    <property type="entry name" value="AAA_ATPase_chaperone_MoxR_prd"/>
    <property type="match status" value="1"/>
</dbReference>
<evidence type="ECO:0000259" key="5">
    <source>
        <dbReference type="Pfam" id="PF17863"/>
    </source>
</evidence>
<dbReference type="InterPro" id="IPR041628">
    <property type="entry name" value="ChlI/MoxR_AAA_lid"/>
</dbReference>
<accession>A0A662ZGJ8</accession>
<dbReference type="Gene3D" id="1.10.8.80">
    <property type="entry name" value="Magnesium chelatase subunit I, C-Terminal domain"/>
    <property type="match status" value="1"/>
</dbReference>
<dbReference type="EMBL" id="FOXF01000012">
    <property type="protein sequence ID" value="SFP28619.1"/>
    <property type="molecule type" value="Genomic_DNA"/>
</dbReference>
<dbReference type="InterPro" id="IPR011703">
    <property type="entry name" value="ATPase_AAA-3"/>
</dbReference>
<dbReference type="GO" id="GO:0016887">
    <property type="term" value="F:ATP hydrolysis activity"/>
    <property type="evidence" value="ECO:0007669"/>
    <property type="project" value="InterPro"/>
</dbReference>
<dbReference type="PANTHER" id="PTHR42759">
    <property type="entry name" value="MOXR FAMILY PROTEIN"/>
    <property type="match status" value="1"/>
</dbReference>
<reference evidence="6 7" key="1">
    <citation type="submission" date="2016-10" db="EMBL/GenBank/DDBJ databases">
        <authorList>
            <person name="Varghese N."/>
            <person name="Submissions S."/>
        </authorList>
    </citation>
    <scope>NUCLEOTIDE SEQUENCE [LARGE SCALE GENOMIC DNA]</scope>
    <source>
        <strain evidence="6 7">DSM 1361</strain>
    </source>
</reference>
<feature type="domain" description="ATPase AAA-3" evidence="4">
    <location>
        <begin position="34"/>
        <end position="164"/>
    </location>
</feature>
<protein>
    <submittedName>
        <fullName evidence="6">MoxR-like ATPase</fullName>
    </submittedName>
</protein>
<dbReference type="InterPro" id="IPR050764">
    <property type="entry name" value="CbbQ/NirQ/NorQ/GpvN"/>
</dbReference>
<evidence type="ECO:0000313" key="6">
    <source>
        <dbReference type="EMBL" id="SFP28619.1"/>
    </source>
</evidence>
<gene>
    <name evidence="6" type="ORF">SAMN02910344_00980</name>
</gene>
<dbReference type="Pfam" id="PF07726">
    <property type="entry name" value="AAA_3"/>
    <property type="match status" value="1"/>
</dbReference>
<dbReference type="SUPFAM" id="SSF52540">
    <property type="entry name" value="P-loop containing nucleoside triphosphate hydrolases"/>
    <property type="match status" value="1"/>
</dbReference>
<name>A0A662ZGJ8_9GAMM</name>
<dbReference type="FunFam" id="3.40.50.300:FF:000640">
    <property type="entry name" value="MoxR family ATPase"/>
    <property type="match status" value="1"/>
</dbReference>
<dbReference type="Gene3D" id="3.40.50.300">
    <property type="entry name" value="P-loop containing nucleotide triphosphate hydrolases"/>
    <property type="match status" value="1"/>
</dbReference>
<dbReference type="InterPro" id="IPR027417">
    <property type="entry name" value="P-loop_NTPase"/>
</dbReference>
<proteinExistence type="inferred from homology"/>
<keyword evidence="1" id="KW-0547">Nucleotide-binding</keyword>
<feature type="domain" description="ChlI/MoxR AAA lid" evidence="5">
    <location>
        <begin position="224"/>
        <end position="278"/>
    </location>
</feature>
<dbReference type="PANTHER" id="PTHR42759:SF5">
    <property type="entry name" value="METHANOL DEHYDROGENASE REGULATOR"/>
    <property type="match status" value="1"/>
</dbReference>
<evidence type="ECO:0000256" key="1">
    <source>
        <dbReference type="ARBA" id="ARBA00022741"/>
    </source>
</evidence>
<dbReference type="GO" id="GO:0005524">
    <property type="term" value="F:ATP binding"/>
    <property type="evidence" value="ECO:0007669"/>
    <property type="project" value="UniProtKB-KW"/>
</dbReference>
<sequence length="301" mass="33485">MANCQDIIKSVSTVILDKEQQITLALSCILAKGHLLIEDLPGMGKTTLARALSQVLGLECQRVQFTADMLPGDLLGANIYNENQHTFEFHRGPVFTNMLLADEINRGSPRTQSALLEVMAEHQVSFDGETHKIQEPFFVIATQNPLDQAGTFPLPESQLDRFTLRIELGFPARAQEMRILKRENGPINLSPLVNGTELIKMQEEVEHVHASDAIINYIMDLCEATRKDQDIPNPLSPRAAIALLAVSRAYAYAKGRDYVAPDDVQTVFPHVAEHRLRKGNLATLNSNTFSSKILHKINPNV</sequence>
<dbReference type="Proteomes" id="UP000243745">
    <property type="component" value="Unassembled WGS sequence"/>
</dbReference>
<dbReference type="AlphaFoldDB" id="A0A662ZGJ8"/>
<keyword evidence="2" id="KW-0067">ATP-binding</keyword>
<evidence type="ECO:0000313" key="7">
    <source>
        <dbReference type="Proteomes" id="UP000243745"/>
    </source>
</evidence>
<evidence type="ECO:0000256" key="2">
    <source>
        <dbReference type="ARBA" id="ARBA00022840"/>
    </source>
</evidence>
<dbReference type="Pfam" id="PF17863">
    <property type="entry name" value="AAA_lid_2"/>
    <property type="match status" value="1"/>
</dbReference>
<organism evidence="6 7">
    <name type="scientific">Ruminobacter amylophilus</name>
    <dbReference type="NCBI Taxonomy" id="867"/>
    <lineage>
        <taxon>Bacteria</taxon>
        <taxon>Pseudomonadati</taxon>
        <taxon>Pseudomonadota</taxon>
        <taxon>Gammaproteobacteria</taxon>
        <taxon>Aeromonadales</taxon>
        <taxon>Succinivibrionaceae</taxon>
        <taxon>Ruminobacter</taxon>
    </lineage>
</organism>
<evidence type="ECO:0000256" key="3">
    <source>
        <dbReference type="ARBA" id="ARBA00061607"/>
    </source>
</evidence>
<comment type="similarity">
    <text evidence="3">Belongs to the MoxR family.</text>
</comment>
<keyword evidence="7" id="KW-1185">Reference proteome</keyword>
<dbReference type="OrthoDB" id="9808397at2"/>
<evidence type="ECO:0000259" key="4">
    <source>
        <dbReference type="Pfam" id="PF07726"/>
    </source>
</evidence>